<dbReference type="GO" id="GO:0008168">
    <property type="term" value="F:methyltransferase activity"/>
    <property type="evidence" value="ECO:0007669"/>
    <property type="project" value="UniProtKB-KW"/>
</dbReference>
<dbReference type="GO" id="GO:0032259">
    <property type="term" value="P:methylation"/>
    <property type="evidence" value="ECO:0007669"/>
    <property type="project" value="UniProtKB-KW"/>
</dbReference>
<evidence type="ECO:0000313" key="2">
    <source>
        <dbReference type="Proteomes" id="UP001595772"/>
    </source>
</evidence>
<keyword evidence="1" id="KW-0489">Methyltransferase</keyword>
<dbReference type="Proteomes" id="UP001595772">
    <property type="component" value="Unassembled WGS sequence"/>
</dbReference>
<reference evidence="2" key="1">
    <citation type="journal article" date="2019" name="Int. J. Syst. Evol. Microbiol.">
        <title>The Global Catalogue of Microorganisms (GCM) 10K type strain sequencing project: providing services to taxonomists for standard genome sequencing and annotation.</title>
        <authorList>
            <consortium name="The Broad Institute Genomics Platform"/>
            <consortium name="The Broad Institute Genome Sequencing Center for Infectious Disease"/>
            <person name="Wu L."/>
            <person name="Ma J."/>
        </authorList>
    </citation>
    <scope>NUCLEOTIDE SEQUENCE [LARGE SCALE GENOMIC DNA]</scope>
    <source>
        <strain evidence="2">IBRC-M 10703</strain>
    </source>
</reference>
<sequence length="203" mass="24547">MNEYKLDKLLHIRTGAGEKLLYPESIQYNPYEPTPYSALETLFKNYEMGKDDQLVDYGCGKGRMNFYIHYFFGISVKGIEMDDKFFQEAIINQRNYLHHTKKNGDTIEFFCCLAEEYIIEPNDNRFYFFNPFSVTIFRKVINNILRSVENTKREIELILYYPHEDYVYFLENNTSFELIKEIIRPALYERNPDERFLIYRLLY</sequence>
<evidence type="ECO:0000313" key="1">
    <source>
        <dbReference type="EMBL" id="MFC4024893.1"/>
    </source>
</evidence>
<dbReference type="InterPro" id="IPR029063">
    <property type="entry name" value="SAM-dependent_MTases_sf"/>
</dbReference>
<accession>A0ABV8GZ74</accession>
<dbReference type="EMBL" id="JBHSAO010000010">
    <property type="protein sequence ID" value="MFC4024893.1"/>
    <property type="molecule type" value="Genomic_DNA"/>
</dbReference>
<comment type="caution">
    <text evidence="1">The sequence shown here is derived from an EMBL/GenBank/DDBJ whole genome shotgun (WGS) entry which is preliminary data.</text>
</comment>
<proteinExistence type="predicted"/>
<keyword evidence="1" id="KW-0808">Transferase</keyword>
<gene>
    <name evidence="1" type="ORF">ACFOUV_13905</name>
</gene>
<dbReference type="RefSeq" id="WP_379497389.1">
    <property type="nucleotide sequence ID" value="NZ_JBHSAO010000010.1"/>
</dbReference>
<keyword evidence="2" id="KW-1185">Reference proteome</keyword>
<protein>
    <submittedName>
        <fullName evidence="1">SAM-dependent methyltransferase</fullName>
    </submittedName>
</protein>
<dbReference type="SUPFAM" id="SSF53335">
    <property type="entry name" value="S-adenosyl-L-methionine-dependent methyltransferases"/>
    <property type="match status" value="1"/>
</dbReference>
<dbReference type="Gene3D" id="3.40.50.150">
    <property type="entry name" value="Vaccinia Virus protein VP39"/>
    <property type="match status" value="1"/>
</dbReference>
<name>A0ABV8GZ74_9BACI</name>
<organism evidence="1 2">
    <name type="scientific">Oceanobacillus longus</name>
    <dbReference type="NCBI Taxonomy" id="930120"/>
    <lineage>
        <taxon>Bacteria</taxon>
        <taxon>Bacillati</taxon>
        <taxon>Bacillota</taxon>
        <taxon>Bacilli</taxon>
        <taxon>Bacillales</taxon>
        <taxon>Bacillaceae</taxon>
        <taxon>Oceanobacillus</taxon>
    </lineage>
</organism>